<evidence type="ECO:0000256" key="2">
    <source>
        <dbReference type="ARBA" id="ARBA00022692"/>
    </source>
</evidence>
<feature type="transmembrane region" description="Helical" evidence="6">
    <location>
        <begin position="142"/>
        <end position="161"/>
    </location>
</feature>
<feature type="transmembrane region" description="Helical" evidence="6">
    <location>
        <begin position="345"/>
        <end position="365"/>
    </location>
</feature>
<evidence type="ECO:0000256" key="1">
    <source>
        <dbReference type="ARBA" id="ARBA00004141"/>
    </source>
</evidence>
<dbReference type="Proteomes" id="UP001152607">
    <property type="component" value="Unassembled WGS sequence"/>
</dbReference>
<dbReference type="AlphaFoldDB" id="A0A9W4XF29"/>
<feature type="transmembrane region" description="Helical" evidence="6">
    <location>
        <begin position="232"/>
        <end position="253"/>
    </location>
</feature>
<comment type="caution">
    <text evidence="8">The sequence shown here is derived from an EMBL/GenBank/DDBJ whole genome shotgun (WGS) entry which is preliminary data.</text>
</comment>
<feature type="region of interest" description="Disordered" evidence="5">
    <location>
        <begin position="1"/>
        <end position="50"/>
    </location>
</feature>
<feature type="domain" description="Major facilitator superfamily (MFS) profile" evidence="7">
    <location>
        <begin position="77"/>
        <end position="542"/>
    </location>
</feature>
<feature type="compositionally biased region" description="Low complexity" evidence="5">
    <location>
        <begin position="1"/>
        <end position="13"/>
    </location>
</feature>
<dbReference type="SUPFAM" id="SSF103473">
    <property type="entry name" value="MFS general substrate transporter"/>
    <property type="match status" value="1"/>
</dbReference>
<keyword evidence="3 6" id="KW-1133">Transmembrane helix</keyword>
<comment type="subcellular location">
    <subcellularLocation>
        <location evidence="1">Membrane</location>
        <topology evidence="1">Multi-pass membrane protein</topology>
    </subcellularLocation>
</comment>
<feature type="transmembrane region" description="Helical" evidence="6">
    <location>
        <begin position="306"/>
        <end position="325"/>
    </location>
</feature>
<evidence type="ECO:0000256" key="3">
    <source>
        <dbReference type="ARBA" id="ARBA00022989"/>
    </source>
</evidence>
<evidence type="ECO:0000256" key="6">
    <source>
        <dbReference type="SAM" id="Phobius"/>
    </source>
</evidence>
<protein>
    <recommendedName>
        <fullName evidence="7">Major facilitator superfamily (MFS) profile domain-containing protein</fullName>
    </recommendedName>
</protein>
<evidence type="ECO:0000256" key="4">
    <source>
        <dbReference type="ARBA" id="ARBA00023136"/>
    </source>
</evidence>
<organism evidence="8 9">
    <name type="scientific">Periconia digitata</name>
    <dbReference type="NCBI Taxonomy" id="1303443"/>
    <lineage>
        <taxon>Eukaryota</taxon>
        <taxon>Fungi</taxon>
        <taxon>Dikarya</taxon>
        <taxon>Ascomycota</taxon>
        <taxon>Pezizomycotina</taxon>
        <taxon>Dothideomycetes</taxon>
        <taxon>Pleosporomycetidae</taxon>
        <taxon>Pleosporales</taxon>
        <taxon>Massarineae</taxon>
        <taxon>Periconiaceae</taxon>
        <taxon>Periconia</taxon>
    </lineage>
</organism>
<dbReference type="InterPro" id="IPR011701">
    <property type="entry name" value="MFS"/>
</dbReference>
<name>A0A9W4XF29_9PLEO</name>
<feature type="transmembrane region" description="Helical" evidence="6">
    <location>
        <begin position="411"/>
        <end position="437"/>
    </location>
</feature>
<keyword evidence="9" id="KW-1185">Reference proteome</keyword>
<evidence type="ECO:0000313" key="8">
    <source>
        <dbReference type="EMBL" id="CAI6289739.1"/>
    </source>
</evidence>
<feature type="transmembrane region" description="Helical" evidence="6">
    <location>
        <begin position="75"/>
        <end position="100"/>
    </location>
</feature>
<dbReference type="Gene3D" id="1.20.1250.20">
    <property type="entry name" value="MFS general substrate transporter like domains"/>
    <property type="match status" value="2"/>
</dbReference>
<evidence type="ECO:0000259" key="7">
    <source>
        <dbReference type="PROSITE" id="PS50850"/>
    </source>
</evidence>
<dbReference type="PANTHER" id="PTHR42718">
    <property type="entry name" value="MAJOR FACILITATOR SUPERFAMILY MULTIDRUG TRANSPORTER MFSC"/>
    <property type="match status" value="1"/>
</dbReference>
<dbReference type="OrthoDB" id="2130629at2759"/>
<dbReference type="EMBL" id="CAOQHR010000002">
    <property type="protein sequence ID" value="CAI6289739.1"/>
    <property type="molecule type" value="Genomic_DNA"/>
</dbReference>
<dbReference type="PANTHER" id="PTHR42718:SF10">
    <property type="entry name" value="TRANSPORTER, PUTATIVE (AFU_ORTHOLOGUE AFUA_8G06760)-RELATED"/>
    <property type="match status" value="1"/>
</dbReference>
<dbReference type="Pfam" id="PF07690">
    <property type="entry name" value="MFS_1"/>
    <property type="match status" value="1"/>
</dbReference>
<feature type="transmembrane region" description="Helical" evidence="6">
    <location>
        <begin position="201"/>
        <end position="220"/>
    </location>
</feature>
<dbReference type="GO" id="GO:0016020">
    <property type="term" value="C:membrane"/>
    <property type="evidence" value="ECO:0007669"/>
    <property type="project" value="UniProtKB-SubCell"/>
</dbReference>
<keyword evidence="2 6" id="KW-0812">Transmembrane</keyword>
<feature type="compositionally biased region" description="Polar residues" evidence="5">
    <location>
        <begin position="32"/>
        <end position="47"/>
    </location>
</feature>
<feature type="transmembrane region" description="Helical" evidence="6">
    <location>
        <begin position="167"/>
        <end position="189"/>
    </location>
</feature>
<feature type="transmembrane region" description="Helical" evidence="6">
    <location>
        <begin position="385"/>
        <end position="404"/>
    </location>
</feature>
<reference evidence="8" key="1">
    <citation type="submission" date="2023-01" db="EMBL/GenBank/DDBJ databases">
        <authorList>
            <person name="Van Ghelder C."/>
            <person name="Rancurel C."/>
        </authorList>
    </citation>
    <scope>NUCLEOTIDE SEQUENCE</scope>
    <source>
        <strain evidence="8">CNCM I-4278</strain>
    </source>
</reference>
<proteinExistence type="predicted"/>
<keyword evidence="4 6" id="KW-0472">Membrane</keyword>
<evidence type="ECO:0000313" key="9">
    <source>
        <dbReference type="Proteomes" id="UP001152607"/>
    </source>
</evidence>
<dbReference type="PROSITE" id="PS50850">
    <property type="entry name" value="MFS"/>
    <property type="match status" value="1"/>
</dbReference>
<accession>A0A9W4XF29</accession>
<gene>
    <name evidence="8" type="ORF">PDIGIT_LOCUS2409</name>
</gene>
<feature type="transmembrane region" description="Helical" evidence="6">
    <location>
        <begin position="518"/>
        <end position="538"/>
    </location>
</feature>
<dbReference type="InterPro" id="IPR020846">
    <property type="entry name" value="MFS_dom"/>
</dbReference>
<evidence type="ECO:0000256" key="5">
    <source>
        <dbReference type="SAM" id="MobiDB-lite"/>
    </source>
</evidence>
<sequence length="554" mass="59496">MAAAVSSAITTTTPGTPEPLFTKKQPDVEDTTACSNEKQDSTISQPTVDPEAGQLDADGQNLAVAFANISVSRRVGIIATLSSLYVINTFGTGILVGSLPRVAADVNLTEALILWPVAVYNLAAGCLLLIFGAVADIIGTKFMWVTGTYLYVVFTLAVGFSQTGIQIILFRTFQGASIAISLPTTVSLITNTFPKGHWRNVAFAMVGIGSPLGFALGLVLGGIFTDTVGWRWAYYITAIINFLISTSAVWVLPKIEHAYHSDSRMRRLTRDIDWAGAFIISAGLGLLLYVLAAISSDLRIQDPQAIVLLILSVALILLFPVWMNYQTKRNKPALIPNRLWRNAMFSSICACVFLSWASMNCIQYLTTLYFQQIEKTSALQSSLRFIPHICAGIFINVLTGYLVSRVHIQKLAVVSAFVTVGSPALLATMPIGTNYWFAPFWALVLSPISPDTLFTVSNLVISDAFPDHLQSLAGGVFSEIGQFGNSVGLAVIAVIARSVSESSGATPHEVWLMVGFRAAYWTVFAGCVVVIPLCFFGLRKGGTIGKKAPAGGAG</sequence>
<feature type="transmembrane region" description="Helical" evidence="6">
    <location>
        <begin position="112"/>
        <end position="135"/>
    </location>
</feature>
<dbReference type="InterPro" id="IPR036259">
    <property type="entry name" value="MFS_trans_sf"/>
</dbReference>
<feature type="transmembrane region" description="Helical" evidence="6">
    <location>
        <begin position="274"/>
        <end position="294"/>
    </location>
</feature>
<dbReference type="GO" id="GO:0022857">
    <property type="term" value="F:transmembrane transporter activity"/>
    <property type="evidence" value="ECO:0007669"/>
    <property type="project" value="InterPro"/>
</dbReference>